<dbReference type="AlphaFoldDB" id="A0A1Q8R026"/>
<dbReference type="EMBL" id="MLBF01000005">
    <property type="protein sequence ID" value="OLN32978.1"/>
    <property type="molecule type" value="Genomic_DNA"/>
</dbReference>
<organism evidence="6 7">
    <name type="scientific">Desulfosporosinus metallidurans</name>
    <dbReference type="NCBI Taxonomy" id="1888891"/>
    <lineage>
        <taxon>Bacteria</taxon>
        <taxon>Bacillati</taxon>
        <taxon>Bacillota</taxon>
        <taxon>Clostridia</taxon>
        <taxon>Eubacteriales</taxon>
        <taxon>Desulfitobacteriaceae</taxon>
        <taxon>Desulfosporosinus</taxon>
    </lineage>
</organism>
<accession>A0A1Q8R026</accession>
<protein>
    <submittedName>
        <fullName evidence="6">Oligopeptide transport ATP-binding protein OppF</fullName>
    </submittedName>
</protein>
<dbReference type="InterPro" id="IPR027417">
    <property type="entry name" value="P-loop_NTPase"/>
</dbReference>
<dbReference type="Gene3D" id="3.40.50.300">
    <property type="entry name" value="P-loop containing nucleotide triphosphate hydrolases"/>
    <property type="match status" value="1"/>
</dbReference>
<name>A0A1Q8R026_9FIRM</name>
<gene>
    <name evidence="6" type="ORF">DSOL_1089</name>
</gene>
<dbReference type="FunFam" id="3.40.50.300:FF:000016">
    <property type="entry name" value="Oligopeptide ABC transporter ATP-binding component"/>
    <property type="match status" value="1"/>
</dbReference>
<keyword evidence="3" id="KW-0547">Nucleotide-binding</keyword>
<feature type="domain" description="ABC transporter" evidence="5">
    <location>
        <begin position="6"/>
        <end position="262"/>
    </location>
</feature>
<proteinExistence type="inferred from homology"/>
<evidence type="ECO:0000256" key="1">
    <source>
        <dbReference type="ARBA" id="ARBA00005417"/>
    </source>
</evidence>
<evidence type="ECO:0000256" key="4">
    <source>
        <dbReference type="ARBA" id="ARBA00022840"/>
    </source>
</evidence>
<dbReference type="NCBIfam" id="TIGR01727">
    <property type="entry name" value="oligo_HPY"/>
    <property type="match status" value="1"/>
</dbReference>
<evidence type="ECO:0000313" key="7">
    <source>
        <dbReference type="Proteomes" id="UP000186102"/>
    </source>
</evidence>
<dbReference type="CDD" id="cd03257">
    <property type="entry name" value="ABC_NikE_OppD_transporters"/>
    <property type="match status" value="1"/>
</dbReference>
<sequence>MSENILEVNNLKKYFPICSGVFSRVTGAVKAVDDISFTIKKGEIYGLVGESGCGKSTTGRTILNLLKPTYGSVVFNGKLIFDVEKKQYLDHKEMRSLRRDMQIIFQDPGTCLDPRMNVGTIVSEGLVEHGIAKRKEAINMSRELLELCGLRGECVTKYPHEFSGGQRQRIAIARALTLAPKFIIGDEPLAALDVSIQAQVLTLMQDLKENLGLTYLFISHDLGVVKYFCDRIGVMYLGSIAEQASSESLFANPLHPYTKSLLSAVPKSNPKEKKERIILKGDVPSPANPPKGCKFHTRCPHAMPVCKETVPQMKTIETDHDVCCHLY</sequence>
<dbReference type="InterPro" id="IPR050319">
    <property type="entry name" value="ABC_transp_ATP-bind"/>
</dbReference>
<dbReference type="InterPro" id="IPR017871">
    <property type="entry name" value="ABC_transporter-like_CS"/>
</dbReference>
<comment type="similarity">
    <text evidence="1">Belongs to the ABC transporter superfamily.</text>
</comment>
<keyword evidence="2" id="KW-0813">Transport</keyword>
<dbReference type="GO" id="GO:0055085">
    <property type="term" value="P:transmembrane transport"/>
    <property type="evidence" value="ECO:0007669"/>
    <property type="project" value="UniProtKB-ARBA"/>
</dbReference>
<dbReference type="OrthoDB" id="9801958at2"/>
<evidence type="ECO:0000259" key="5">
    <source>
        <dbReference type="PROSITE" id="PS50893"/>
    </source>
</evidence>
<dbReference type="STRING" id="1888891.DSOL_1089"/>
<dbReference type="PROSITE" id="PS00211">
    <property type="entry name" value="ABC_TRANSPORTER_1"/>
    <property type="match status" value="1"/>
</dbReference>
<keyword evidence="7" id="KW-1185">Reference proteome</keyword>
<dbReference type="SMART" id="SM00382">
    <property type="entry name" value="AAA"/>
    <property type="match status" value="1"/>
</dbReference>
<dbReference type="PANTHER" id="PTHR43776">
    <property type="entry name" value="TRANSPORT ATP-BINDING PROTEIN"/>
    <property type="match status" value="1"/>
</dbReference>
<reference evidence="6 7" key="1">
    <citation type="submission" date="2016-09" db="EMBL/GenBank/DDBJ databases">
        <title>Complete genome of Desulfosporosinus sp. OL.</title>
        <authorList>
            <person name="Mardanov A."/>
            <person name="Beletsky A."/>
            <person name="Panova A."/>
            <person name="Karnachuk O."/>
            <person name="Ravin N."/>
        </authorList>
    </citation>
    <scope>NUCLEOTIDE SEQUENCE [LARGE SCALE GENOMIC DNA]</scope>
    <source>
        <strain evidence="6 7">OL</strain>
    </source>
</reference>
<dbReference type="InterPro" id="IPR003439">
    <property type="entry name" value="ABC_transporter-like_ATP-bd"/>
</dbReference>
<dbReference type="GO" id="GO:0016887">
    <property type="term" value="F:ATP hydrolysis activity"/>
    <property type="evidence" value="ECO:0007669"/>
    <property type="project" value="InterPro"/>
</dbReference>
<evidence type="ECO:0000256" key="2">
    <source>
        <dbReference type="ARBA" id="ARBA00022448"/>
    </source>
</evidence>
<keyword evidence="4 6" id="KW-0067">ATP-binding</keyword>
<dbReference type="GO" id="GO:0005524">
    <property type="term" value="F:ATP binding"/>
    <property type="evidence" value="ECO:0007669"/>
    <property type="project" value="UniProtKB-KW"/>
</dbReference>
<evidence type="ECO:0000313" key="6">
    <source>
        <dbReference type="EMBL" id="OLN32978.1"/>
    </source>
</evidence>
<dbReference type="PROSITE" id="PS50893">
    <property type="entry name" value="ABC_TRANSPORTER_2"/>
    <property type="match status" value="1"/>
</dbReference>
<comment type="caution">
    <text evidence="6">The sequence shown here is derived from an EMBL/GenBank/DDBJ whole genome shotgun (WGS) entry which is preliminary data.</text>
</comment>
<dbReference type="Pfam" id="PF00005">
    <property type="entry name" value="ABC_tran"/>
    <property type="match status" value="1"/>
</dbReference>
<dbReference type="SUPFAM" id="SSF52540">
    <property type="entry name" value="P-loop containing nucleoside triphosphate hydrolases"/>
    <property type="match status" value="1"/>
</dbReference>
<dbReference type="InterPro" id="IPR003593">
    <property type="entry name" value="AAA+_ATPase"/>
</dbReference>
<evidence type="ECO:0000256" key="3">
    <source>
        <dbReference type="ARBA" id="ARBA00022741"/>
    </source>
</evidence>
<dbReference type="GO" id="GO:0015833">
    <property type="term" value="P:peptide transport"/>
    <property type="evidence" value="ECO:0007669"/>
    <property type="project" value="InterPro"/>
</dbReference>
<dbReference type="InterPro" id="IPR013563">
    <property type="entry name" value="Oligopep_ABC_C"/>
</dbReference>
<dbReference type="Pfam" id="PF08352">
    <property type="entry name" value="oligo_HPY"/>
    <property type="match status" value="1"/>
</dbReference>
<dbReference type="Proteomes" id="UP000186102">
    <property type="component" value="Unassembled WGS sequence"/>
</dbReference>